<sequence length="160" mass="18753">MNKAELLKRLAENRDQLNVLLEGVPEEELIKPGAYGEWSVKDVLEHISRWESELIKVLYQAAQGAEPESEVFNPEYLKVNDVWFQESKDRPLERVMDDFQSARKQLIRRMTDFPEKQLTTPGVYPWMKKHALIVLLKDIALEHEEEHLEGLKTWRAALKS</sequence>
<evidence type="ECO:0000313" key="2">
    <source>
        <dbReference type="Proteomes" id="UP000055060"/>
    </source>
</evidence>
<dbReference type="STRING" id="360412.LARV_01844"/>
<keyword evidence="1" id="KW-0413">Isomerase</keyword>
<dbReference type="AlphaFoldDB" id="A0A0S7BIS7"/>
<gene>
    <name evidence="1" type="ORF">LARV_01844</name>
</gene>
<dbReference type="GO" id="GO:0016853">
    <property type="term" value="F:isomerase activity"/>
    <property type="evidence" value="ECO:0007669"/>
    <property type="project" value="UniProtKB-KW"/>
</dbReference>
<reference evidence="1" key="1">
    <citation type="submission" date="2015-07" db="EMBL/GenBank/DDBJ databases">
        <title>Draft Genome Sequences of Anaerolinea thermolimosa IMO-1, Bellilinea caldifistulae GOMI-1, Leptolinea tardivitalis YMTK-2, Levilinea saccharolytica KIBI-1,Longilinea arvoryzae KOME-1, Previously Described as Members of the Anaerolineaceae (Chloroflexi).</title>
        <authorList>
            <person name="Sekiguchi Y."/>
            <person name="Ohashi A."/>
            <person name="Matsuura N."/>
            <person name="Tourlousse M.D."/>
        </authorList>
    </citation>
    <scope>NUCLEOTIDE SEQUENCE [LARGE SCALE GENOMIC DNA]</scope>
    <source>
        <strain evidence="1">KOME-1</strain>
    </source>
</reference>
<dbReference type="InterPro" id="IPR012550">
    <property type="entry name" value="DUF1706"/>
</dbReference>
<dbReference type="InterPro" id="IPR034660">
    <property type="entry name" value="DinB/YfiT-like"/>
</dbReference>
<name>A0A0S7BIS7_9CHLR</name>
<dbReference type="EMBL" id="DF967972">
    <property type="protein sequence ID" value="GAP14082.1"/>
    <property type="molecule type" value="Genomic_DNA"/>
</dbReference>
<dbReference type="RefSeq" id="WP_075073370.1">
    <property type="nucleotide sequence ID" value="NZ_DF967972.1"/>
</dbReference>
<dbReference type="Gene3D" id="1.20.120.450">
    <property type="entry name" value="dinb family like domain"/>
    <property type="match status" value="1"/>
</dbReference>
<organism evidence="1">
    <name type="scientific">Longilinea arvoryzae</name>
    <dbReference type="NCBI Taxonomy" id="360412"/>
    <lineage>
        <taxon>Bacteria</taxon>
        <taxon>Bacillati</taxon>
        <taxon>Chloroflexota</taxon>
        <taxon>Anaerolineae</taxon>
        <taxon>Anaerolineales</taxon>
        <taxon>Anaerolineaceae</taxon>
        <taxon>Longilinea</taxon>
    </lineage>
</organism>
<dbReference type="Pfam" id="PF08020">
    <property type="entry name" value="DUF1706"/>
    <property type="match status" value="1"/>
</dbReference>
<keyword evidence="1" id="KW-0670">Pyruvate</keyword>
<evidence type="ECO:0000313" key="1">
    <source>
        <dbReference type="EMBL" id="GAP14082.1"/>
    </source>
</evidence>
<proteinExistence type="predicted"/>
<accession>A0A0S7BIS7</accession>
<protein>
    <submittedName>
        <fullName evidence="1">Mycothiol maleylpyruvate isomerase N-terminal domain</fullName>
    </submittedName>
</protein>
<keyword evidence="2" id="KW-1185">Reference proteome</keyword>
<dbReference type="OrthoDB" id="162566at2"/>
<dbReference type="SUPFAM" id="SSF109854">
    <property type="entry name" value="DinB/YfiT-like putative metalloenzymes"/>
    <property type="match status" value="1"/>
</dbReference>
<dbReference type="Proteomes" id="UP000055060">
    <property type="component" value="Unassembled WGS sequence"/>
</dbReference>